<dbReference type="KEGG" id="ark:D6B99_06460"/>
<proteinExistence type="predicted"/>
<sequence>MEVGPTDQHKKLWKEGKFLNLWVINKTYASRLPIAYKIHSLPYILAHFELKSVKEQQDNATLEIELEEPNLVLCEFGEGIMSIF</sequence>
<organism evidence="1 2">
    <name type="scientific">Arachidicoccus soli</name>
    <dbReference type="NCBI Taxonomy" id="2341117"/>
    <lineage>
        <taxon>Bacteria</taxon>
        <taxon>Pseudomonadati</taxon>
        <taxon>Bacteroidota</taxon>
        <taxon>Chitinophagia</taxon>
        <taxon>Chitinophagales</taxon>
        <taxon>Chitinophagaceae</taxon>
        <taxon>Arachidicoccus</taxon>
    </lineage>
</organism>
<evidence type="ECO:0000313" key="1">
    <source>
        <dbReference type="EMBL" id="AYD47283.1"/>
    </source>
</evidence>
<reference evidence="1 2" key="1">
    <citation type="submission" date="2018-09" db="EMBL/GenBank/DDBJ databases">
        <title>Arachidicoccus sp. nov., a bacterium isolated from soil.</title>
        <authorList>
            <person name="Weon H.-Y."/>
            <person name="Kwon S.-W."/>
            <person name="Lee S.A."/>
        </authorList>
    </citation>
    <scope>NUCLEOTIDE SEQUENCE [LARGE SCALE GENOMIC DNA]</scope>
    <source>
        <strain evidence="1 2">KIS59-12</strain>
    </source>
</reference>
<gene>
    <name evidence="1" type="ORF">D6B99_06460</name>
</gene>
<accession>A0A386HNF5</accession>
<protein>
    <submittedName>
        <fullName evidence="1">Uncharacterized protein</fullName>
    </submittedName>
</protein>
<keyword evidence="2" id="KW-1185">Reference proteome</keyword>
<name>A0A386HNF5_9BACT</name>
<dbReference type="EMBL" id="CP032489">
    <property type="protein sequence ID" value="AYD47283.1"/>
    <property type="molecule type" value="Genomic_DNA"/>
</dbReference>
<dbReference type="Proteomes" id="UP000266118">
    <property type="component" value="Chromosome"/>
</dbReference>
<dbReference type="AlphaFoldDB" id="A0A386HNF5"/>
<evidence type="ECO:0000313" key="2">
    <source>
        <dbReference type="Proteomes" id="UP000266118"/>
    </source>
</evidence>